<keyword evidence="3" id="KW-1003">Cell membrane</keyword>
<dbReference type="Gene3D" id="1.10.3730.20">
    <property type="match status" value="1"/>
</dbReference>
<dbReference type="InterPro" id="IPR000390">
    <property type="entry name" value="Small_drug/metabolite_transptr"/>
</dbReference>
<organism evidence="10 11">
    <name type="scientific">Sporosarcina luteola</name>
    <dbReference type="NCBI Taxonomy" id="582850"/>
    <lineage>
        <taxon>Bacteria</taxon>
        <taxon>Bacillati</taxon>
        <taxon>Bacillota</taxon>
        <taxon>Bacilli</taxon>
        <taxon>Bacillales</taxon>
        <taxon>Caryophanaceae</taxon>
        <taxon>Sporosarcina</taxon>
    </lineage>
</organism>
<feature type="region of interest" description="Disordered" evidence="8">
    <location>
        <begin position="109"/>
        <end position="130"/>
    </location>
</feature>
<evidence type="ECO:0000313" key="11">
    <source>
        <dbReference type="Proteomes" id="UP000321901"/>
    </source>
</evidence>
<dbReference type="InterPro" id="IPR037185">
    <property type="entry name" value="EmrE-like"/>
</dbReference>
<evidence type="ECO:0000256" key="2">
    <source>
        <dbReference type="ARBA" id="ARBA00022448"/>
    </source>
</evidence>
<dbReference type="GO" id="GO:0015199">
    <property type="term" value="F:amino-acid betaine transmembrane transporter activity"/>
    <property type="evidence" value="ECO:0007669"/>
    <property type="project" value="TreeGrafter"/>
</dbReference>
<dbReference type="GO" id="GO:0005886">
    <property type="term" value="C:plasma membrane"/>
    <property type="evidence" value="ECO:0007669"/>
    <property type="project" value="UniProtKB-SubCell"/>
</dbReference>
<comment type="similarity">
    <text evidence="7">Belongs to the drug/metabolite transporter (DMT) superfamily. Small multidrug resistance (SMR) (TC 2.A.7.1) family.</text>
</comment>
<keyword evidence="5 9" id="KW-1133">Transmembrane helix</keyword>
<comment type="subcellular location">
    <subcellularLocation>
        <location evidence="1 7">Cell membrane</location>
        <topology evidence="1 7">Multi-pass membrane protein</topology>
    </subcellularLocation>
</comment>
<proteinExistence type="inferred from homology"/>
<dbReference type="AlphaFoldDB" id="A0A511Z701"/>
<dbReference type="PANTHER" id="PTHR30561:SF1">
    <property type="entry name" value="MULTIDRUG TRANSPORTER EMRE"/>
    <property type="match status" value="1"/>
</dbReference>
<evidence type="ECO:0000256" key="3">
    <source>
        <dbReference type="ARBA" id="ARBA00022475"/>
    </source>
</evidence>
<keyword evidence="4 7" id="KW-0812">Transmembrane</keyword>
<feature type="transmembrane region" description="Helical" evidence="9">
    <location>
        <begin position="85"/>
        <end position="104"/>
    </location>
</feature>
<dbReference type="Pfam" id="PF00893">
    <property type="entry name" value="Multi_Drug_Res"/>
    <property type="match status" value="1"/>
</dbReference>
<name>A0A511Z701_9BACL</name>
<accession>A0A511Z701</accession>
<dbReference type="GO" id="GO:0015297">
    <property type="term" value="F:antiporter activity"/>
    <property type="evidence" value="ECO:0007669"/>
    <property type="project" value="TreeGrafter"/>
</dbReference>
<dbReference type="SUPFAM" id="SSF103481">
    <property type="entry name" value="Multidrug resistance efflux transporter EmrE"/>
    <property type="match status" value="1"/>
</dbReference>
<dbReference type="Proteomes" id="UP000321901">
    <property type="component" value="Unassembled WGS sequence"/>
</dbReference>
<keyword evidence="11" id="KW-1185">Reference proteome</keyword>
<gene>
    <name evidence="10" type="ORF">SLU01_15350</name>
</gene>
<evidence type="ECO:0000256" key="1">
    <source>
        <dbReference type="ARBA" id="ARBA00004651"/>
    </source>
</evidence>
<dbReference type="PANTHER" id="PTHR30561">
    <property type="entry name" value="SMR FAMILY PROTON-DEPENDENT DRUG EFFLUX TRANSPORTER SUGE"/>
    <property type="match status" value="1"/>
</dbReference>
<evidence type="ECO:0000256" key="5">
    <source>
        <dbReference type="ARBA" id="ARBA00022989"/>
    </source>
</evidence>
<feature type="transmembrane region" description="Helical" evidence="9">
    <location>
        <begin position="33"/>
        <end position="51"/>
    </location>
</feature>
<keyword evidence="6 9" id="KW-0472">Membrane</keyword>
<evidence type="ECO:0000256" key="7">
    <source>
        <dbReference type="RuleBase" id="RU003942"/>
    </source>
</evidence>
<feature type="transmembrane region" description="Helical" evidence="9">
    <location>
        <begin position="58"/>
        <end position="79"/>
    </location>
</feature>
<dbReference type="EMBL" id="BJYL01000020">
    <property type="protein sequence ID" value="GEN83223.1"/>
    <property type="molecule type" value="Genomic_DNA"/>
</dbReference>
<protein>
    <submittedName>
        <fullName evidence="10">Quaternary ammonium compound efflux SMR transporter QacH</fullName>
    </submittedName>
</protein>
<evidence type="ECO:0000256" key="8">
    <source>
        <dbReference type="SAM" id="MobiDB-lite"/>
    </source>
</evidence>
<evidence type="ECO:0000256" key="9">
    <source>
        <dbReference type="SAM" id="Phobius"/>
    </source>
</evidence>
<evidence type="ECO:0000256" key="4">
    <source>
        <dbReference type="ARBA" id="ARBA00022692"/>
    </source>
</evidence>
<dbReference type="InterPro" id="IPR045324">
    <property type="entry name" value="Small_multidrug_res"/>
</dbReference>
<dbReference type="FunFam" id="1.10.3730.20:FF:000001">
    <property type="entry name" value="Quaternary ammonium compound resistance transporter SugE"/>
    <property type="match status" value="1"/>
</dbReference>
<evidence type="ECO:0000256" key="6">
    <source>
        <dbReference type="ARBA" id="ARBA00023136"/>
    </source>
</evidence>
<evidence type="ECO:0000313" key="10">
    <source>
        <dbReference type="EMBL" id="GEN83223.1"/>
    </source>
</evidence>
<comment type="caution">
    <text evidence="10">The sequence shown here is derived from an EMBL/GenBank/DDBJ whole genome shotgun (WGS) entry which is preliminary data.</text>
</comment>
<dbReference type="GO" id="GO:0031460">
    <property type="term" value="P:glycine betaine transport"/>
    <property type="evidence" value="ECO:0007669"/>
    <property type="project" value="TreeGrafter"/>
</dbReference>
<reference evidence="10 11" key="1">
    <citation type="submission" date="2019-07" db="EMBL/GenBank/DDBJ databases">
        <title>Whole genome shotgun sequence of Sporosarcina luteola NBRC 105378.</title>
        <authorList>
            <person name="Hosoyama A."/>
            <person name="Uohara A."/>
            <person name="Ohji S."/>
            <person name="Ichikawa N."/>
        </authorList>
    </citation>
    <scope>NUCLEOTIDE SEQUENCE [LARGE SCALE GENOMIC DNA]</scope>
    <source>
        <strain evidence="10 11">NBRC 105378</strain>
    </source>
</reference>
<dbReference type="GO" id="GO:0015220">
    <property type="term" value="F:choline transmembrane transporter activity"/>
    <property type="evidence" value="ECO:0007669"/>
    <property type="project" value="TreeGrafter"/>
</dbReference>
<keyword evidence="2" id="KW-0813">Transport</keyword>
<sequence length="130" mass="13806">MMSYLYLALSIALELVGTSLLKASEGFSKLFPTIGVIIAFISCFFFLSLSLKTIPLNTAYAIWSGIGIVATVIISVSIWKEKINMASIAGITLILVGVVILNLFGPGHNESSSDDKTSGSSVVIEDGMNK</sequence>